<keyword evidence="2" id="KW-1185">Reference proteome</keyword>
<reference evidence="2" key="1">
    <citation type="journal article" date="2019" name="Nat. Commun.">
        <title>The genome of broomcorn millet.</title>
        <authorList>
            <person name="Zou C."/>
            <person name="Miki D."/>
            <person name="Li D."/>
            <person name="Tang Q."/>
            <person name="Xiao L."/>
            <person name="Rajput S."/>
            <person name="Deng P."/>
            <person name="Jia W."/>
            <person name="Huang R."/>
            <person name="Zhang M."/>
            <person name="Sun Y."/>
            <person name="Hu J."/>
            <person name="Fu X."/>
            <person name="Schnable P.S."/>
            <person name="Li F."/>
            <person name="Zhang H."/>
            <person name="Feng B."/>
            <person name="Zhu X."/>
            <person name="Liu R."/>
            <person name="Schnable J.C."/>
            <person name="Zhu J.-K."/>
            <person name="Zhang H."/>
        </authorList>
    </citation>
    <scope>NUCLEOTIDE SEQUENCE [LARGE SCALE GENOMIC DNA]</scope>
</reference>
<organism evidence="1 2">
    <name type="scientific">Panicum miliaceum</name>
    <name type="common">Proso millet</name>
    <name type="synonym">Broomcorn millet</name>
    <dbReference type="NCBI Taxonomy" id="4540"/>
    <lineage>
        <taxon>Eukaryota</taxon>
        <taxon>Viridiplantae</taxon>
        <taxon>Streptophyta</taxon>
        <taxon>Embryophyta</taxon>
        <taxon>Tracheophyta</taxon>
        <taxon>Spermatophyta</taxon>
        <taxon>Magnoliopsida</taxon>
        <taxon>Liliopsida</taxon>
        <taxon>Poales</taxon>
        <taxon>Poaceae</taxon>
        <taxon>PACMAD clade</taxon>
        <taxon>Panicoideae</taxon>
        <taxon>Panicodae</taxon>
        <taxon>Paniceae</taxon>
        <taxon>Panicinae</taxon>
        <taxon>Panicum</taxon>
        <taxon>Panicum sect. Panicum</taxon>
    </lineage>
</organism>
<accession>A0A3L6REQ3</accession>
<evidence type="ECO:0000313" key="1">
    <source>
        <dbReference type="EMBL" id="RLN00966.1"/>
    </source>
</evidence>
<evidence type="ECO:0000313" key="2">
    <source>
        <dbReference type="Proteomes" id="UP000275267"/>
    </source>
</evidence>
<dbReference type="Proteomes" id="UP000275267">
    <property type="component" value="Unassembled WGS sequence"/>
</dbReference>
<dbReference type="AlphaFoldDB" id="A0A3L6REQ3"/>
<comment type="caution">
    <text evidence="1">The sequence shown here is derived from an EMBL/GenBank/DDBJ whole genome shotgun (WGS) entry which is preliminary data.</text>
</comment>
<dbReference type="EMBL" id="PQIB02000009">
    <property type="protein sequence ID" value="RLN00966.1"/>
    <property type="molecule type" value="Genomic_DNA"/>
</dbReference>
<sequence length="96" mass="10011">MERAKGEAEATQGLRLLVMQGAEAGLTVGRHSQGGITVTLVVKSRRQEAPITAPTPAGTSHQGNKLNAMAHIMVGALEEVKLVRSAGDPELETLGL</sequence>
<proteinExistence type="predicted"/>
<protein>
    <submittedName>
        <fullName evidence="1">Uncharacterized protein</fullName>
    </submittedName>
</protein>
<gene>
    <name evidence="1" type="ORF">C2845_PM06G06240</name>
</gene>
<name>A0A3L6REQ3_PANMI</name>